<feature type="region of interest" description="Disordered" evidence="1">
    <location>
        <begin position="361"/>
        <end position="386"/>
    </location>
</feature>
<comment type="caution">
    <text evidence="3">The sequence shown here is derived from an EMBL/GenBank/DDBJ whole genome shotgun (WGS) entry which is preliminary data.</text>
</comment>
<proteinExistence type="predicted"/>
<feature type="domain" description="PH" evidence="2">
    <location>
        <begin position="107"/>
        <end position="213"/>
    </location>
</feature>
<feature type="compositionally biased region" description="Acidic residues" evidence="1">
    <location>
        <begin position="291"/>
        <end position="304"/>
    </location>
</feature>
<dbReference type="Pfam" id="PF00169">
    <property type="entry name" value="PH"/>
    <property type="match status" value="1"/>
</dbReference>
<dbReference type="Gene3D" id="2.30.29.30">
    <property type="entry name" value="Pleckstrin-homology domain (PH domain)/Phosphotyrosine-binding domain (PTB)"/>
    <property type="match status" value="1"/>
</dbReference>
<dbReference type="Proteomes" id="UP000092124">
    <property type="component" value="Unassembled WGS sequence"/>
</dbReference>
<evidence type="ECO:0000313" key="3">
    <source>
        <dbReference type="EMBL" id="OBS78286.1"/>
    </source>
</evidence>
<protein>
    <recommendedName>
        <fullName evidence="2">PH domain-containing protein</fullName>
    </recommendedName>
</protein>
<evidence type="ECO:0000259" key="2">
    <source>
        <dbReference type="PROSITE" id="PS50003"/>
    </source>
</evidence>
<evidence type="ECO:0000313" key="4">
    <source>
        <dbReference type="Proteomes" id="UP000092124"/>
    </source>
</evidence>
<organism evidence="3 4">
    <name type="scientific">Neotoma lepida</name>
    <name type="common">Desert woodrat</name>
    <dbReference type="NCBI Taxonomy" id="56216"/>
    <lineage>
        <taxon>Eukaryota</taxon>
        <taxon>Metazoa</taxon>
        <taxon>Chordata</taxon>
        <taxon>Craniata</taxon>
        <taxon>Vertebrata</taxon>
        <taxon>Euteleostomi</taxon>
        <taxon>Mammalia</taxon>
        <taxon>Eutheria</taxon>
        <taxon>Euarchontoglires</taxon>
        <taxon>Glires</taxon>
        <taxon>Rodentia</taxon>
        <taxon>Myomorpha</taxon>
        <taxon>Muroidea</taxon>
        <taxon>Cricetidae</taxon>
        <taxon>Neotominae</taxon>
        <taxon>Neotoma</taxon>
    </lineage>
</organism>
<accession>A0A1A6HJ43</accession>
<dbReference type="InterPro" id="IPR011993">
    <property type="entry name" value="PH-like_dom_sf"/>
</dbReference>
<feature type="non-terminal residue" evidence="3">
    <location>
        <position position="386"/>
    </location>
</feature>
<evidence type="ECO:0000256" key="1">
    <source>
        <dbReference type="SAM" id="MobiDB-lite"/>
    </source>
</evidence>
<dbReference type="PROSITE" id="PS50003">
    <property type="entry name" value="PH_DOMAIN"/>
    <property type="match status" value="1"/>
</dbReference>
<dbReference type="AlphaFoldDB" id="A0A1A6HJ43"/>
<sequence length="386" mass="43015">MTPVSFSGYSISVTMDCAGRGPGGGGEGSGDRDVSRLVILQRQRNQIKDQLQSVHREEAFDKQEMFAESKDTAIAAYVHRRCLCRPQKNFRSTVPECNSHRCKGHLTSIKEGQLLKQTSSFQRWKKRYFKLRGRTLYYAKDSKSLIFDEVDLSDASVAEASTKNANNSFTVAQFNVEHFSGMHNWYACSHARPTFCNVAMPHQWLEGNLPILEKLERASTKMLDRILCETVRDFVAKVEKAQEKTLENTVVAEAVASKCSVLNEKLEQLLQTLHADSQASRVPPGVGPAIPEEDAVESSSEESLGESKDQLVNDIAKPSSQKAEKPREIMLRANSLKKAVRQVIEEAGKVMDEQIVQPCGSISQSCDFDSPETDEFKDDETKASSA</sequence>
<feature type="compositionally biased region" description="Acidic residues" evidence="1">
    <location>
        <begin position="369"/>
        <end position="378"/>
    </location>
</feature>
<keyword evidence="4" id="KW-1185">Reference proteome</keyword>
<dbReference type="STRING" id="56216.A0A1A6HJ43"/>
<name>A0A1A6HJ43_NEOLE</name>
<feature type="region of interest" description="Disordered" evidence="1">
    <location>
        <begin position="277"/>
        <end position="328"/>
    </location>
</feature>
<dbReference type="SUPFAM" id="SSF50729">
    <property type="entry name" value="PH domain-like"/>
    <property type="match status" value="1"/>
</dbReference>
<dbReference type="OrthoDB" id="196165at2759"/>
<reference evidence="3 4" key="1">
    <citation type="submission" date="2016-06" db="EMBL/GenBank/DDBJ databases">
        <title>The Draft Genome Sequence and Annotation of the Desert Woodrat Neotoma lepida.</title>
        <authorList>
            <person name="Campbell M."/>
            <person name="Oakeson K.F."/>
            <person name="Yandell M."/>
            <person name="Halpert J.R."/>
            <person name="Dearing D."/>
        </authorList>
    </citation>
    <scope>NUCLEOTIDE SEQUENCE [LARGE SCALE GENOMIC DNA]</scope>
    <source>
        <strain evidence="3">417</strain>
        <tissue evidence="3">Liver</tissue>
    </source>
</reference>
<dbReference type="InterPro" id="IPR001849">
    <property type="entry name" value="PH_domain"/>
</dbReference>
<dbReference type="EMBL" id="LZPO01027461">
    <property type="protein sequence ID" value="OBS78286.1"/>
    <property type="molecule type" value="Genomic_DNA"/>
</dbReference>
<gene>
    <name evidence="3" type="ORF">A6R68_19322</name>
</gene>